<evidence type="ECO:0000313" key="2">
    <source>
        <dbReference type="EMBL" id="NUZ04484.1"/>
    </source>
</evidence>
<organism evidence="2 3">
    <name type="scientific">Piscinibacter koreensis</name>
    <dbReference type="NCBI Taxonomy" id="2742824"/>
    <lineage>
        <taxon>Bacteria</taxon>
        <taxon>Pseudomonadati</taxon>
        <taxon>Pseudomonadota</taxon>
        <taxon>Betaproteobacteria</taxon>
        <taxon>Burkholderiales</taxon>
        <taxon>Sphaerotilaceae</taxon>
        <taxon>Piscinibacter</taxon>
    </lineage>
</organism>
<dbReference type="PROSITE" id="PS51462">
    <property type="entry name" value="NUDIX"/>
    <property type="match status" value="1"/>
</dbReference>
<accession>A0A7Y6NJX8</accession>
<gene>
    <name evidence="2" type="ORF">HQN59_01795</name>
</gene>
<name>A0A7Y6NJX8_9BURK</name>
<dbReference type="PANTHER" id="PTHR43736">
    <property type="entry name" value="ADP-RIBOSE PYROPHOSPHATASE"/>
    <property type="match status" value="1"/>
</dbReference>
<dbReference type="SUPFAM" id="SSF55811">
    <property type="entry name" value="Nudix"/>
    <property type="match status" value="1"/>
</dbReference>
<protein>
    <submittedName>
        <fullName evidence="2">NUDIX hydrolase</fullName>
    </submittedName>
</protein>
<dbReference type="AlphaFoldDB" id="A0A7Y6NJX8"/>
<dbReference type="PANTHER" id="PTHR43736:SF1">
    <property type="entry name" value="DIHYDRONEOPTERIN TRIPHOSPHATE DIPHOSPHATASE"/>
    <property type="match status" value="1"/>
</dbReference>
<dbReference type="GO" id="GO:0016787">
    <property type="term" value="F:hydrolase activity"/>
    <property type="evidence" value="ECO:0007669"/>
    <property type="project" value="UniProtKB-KW"/>
</dbReference>
<dbReference type="InterPro" id="IPR000086">
    <property type="entry name" value="NUDIX_hydrolase_dom"/>
</dbReference>
<dbReference type="InterPro" id="IPR015797">
    <property type="entry name" value="NUDIX_hydrolase-like_dom_sf"/>
</dbReference>
<keyword evidence="2" id="KW-0378">Hydrolase</keyword>
<dbReference type="Gene3D" id="3.90.79.10">
    <property type="entry name" value="Nucleoside Triphosphate Pyrophosphohydrolase"/>
    <property type="match status" value="1"/>
</dbReference>
<keyword evidence="3" id="KW-1185">Reference proteome</keyword>
<reference evidence="2 3" key="1">
    <citation type="submission" date="2020-06" db="EMBL/GenBank/DDBJ databases">
        <title>Schlegella sp. ID0723 isolated from air conditioner.</title>
        <authorList>
            <person name="Kim D.Y."/>
            <person name="Kim D.-U."/>
        </authorList>
    </citation>
    <scope>NUCLEOTIDE SEQUENCE [LARGE SCALE GENOMIC DNA]</scope>
    <source>
        <strain evidence="2 3">ID0723</strain>
    </source>
</reference>
<evidence type="ECO:0000313" key="3">
    <source>
        <dbReference type="Proteomes" id="UP000529637"/>
    </source>
</evidence>
<feature type="domain" description="Nudix hydrolase" evidence="1">
    <location>
        <begin position="4"/>
        <end position="139"/>
    </location>
</feature>
<evidence type="ECO:0000259" key="1">
    <source>
        <dbReference type="PROSITE" id="PS51462"/>
    </source>
</evidence>
<dbReference type="RefSeq" id="WP_176065471.1">
    <property type="nucleotide sequence ID" value="NZ_JABWMJ010000001.1"/>
</dbReference>
<dbReference type="Pfam" id="PF00293">
    <property type="entry name" value="NUDIX"/>
    <property type="match status" value="1"/>
</dbReference>
<dbReference type="Proteomes" id="UP000529637">
    <property type="component" value="Unassembled WGS sequence"/>
</dbReference>
<dbReference type="EMBL" id="JABWMJ010000001">
    <property type="protein sequence ID" value="NUZ04484.1"/>
    <property type="molecule type" value="Genomic_DNA"/>
</dbReference>
<comment type="caution">
    <text evidence="2">The sequence shown here is derived from an EMBL/GenBank/DDBJ whole genome shotgun (WGS) entry which is preliminary data.</text>
</comment>
<proteinExistence type="predicted"/>
<sequence>MSERWKPNVTVAAVIERSIAGEREFLLVEEHTPEGLRLNNPAGHLERGETPEQAVVREALEETARVFTPRHLIGVYLSRVQRPRGDVTYLRFAYAGEVGDADPGRRLDTGIVRTAWFSLAEVRASRARHRSDLVLRCIADHCAGRALPLDSVYASPTIFERR</sequence>